<dbReference type="OrthoDB" id="5580718at2"/>
<gene>
    <name evidence="1" type="ORF">HYN43_020390</name>
</gene>
<sequence length="343" mass="37932">MFITVEIAGKQHRFLFDTGAPVQITPDLAAELKSASIKRTPIVDATGRKDSLNVVNLAEIKLGNTTFNNIPSLITGSDVYTCWHIDGVLGSNILRKSIVRIDPVKQLIIITDNAKKLSLNKKDAARLVTDPIQSYPYILVGTADVFFFMIGFDSGESSLFVPAEKDMVTAEKYKTFTTISTGYGTGARSLFGLQKSDSTRRILFPAMKIGQHILTNFTGETNKSNMTRMGTRLLDYGGVTLDFIHQQFYFDTKADTIHIEKNSWPIKSSVSGNHFVVGTVWQALKGQVDPGDQILAVDELNTETIDLCQLVNRKTGILDGKQSVTLTIRDSKGNVKKIMMKKE</sequence>
<dbReference type="AlphaFoldDB" id="A0A494VRH9"/>
<protein>
    <recommendedName>
        <fullName evidence="3">Aspartyl protease</fullName>
    </recommendedName>
</protein>
<dbReference type="Pfam" id="PF13650">
    <property type="entry name" value="Asp_protease_2"/>
    <property type="match status" value="1"/>
</dbReference>
<evidence type="ECO:0000313" key="1">
    <source>
        <dbReference type="EMBL" id="AYL97514.1"/>
    </source>
</evidence>
<evidence type="ECO:0000313" key="2">
    <source>
        <dbReference type="Proteomes" id="UP000270046"/>
    </source>
</evidence>
<dbReference type="SUPFAM" id="SSF50630">
    <property type="entry name" value="Acid proteases"/>
    <property type="match status" value="1"/>
</dbReference>
<dbReference type="InterPro" id="IPR021109">
    <property type="entry name" value="Peptidase_aspartic_dom_sf"/>
</dbReference>
<dbReference type="Gene3D" id="2.40.70.10">
    <property type="entry name" value="Acid Proteases"/>
    <property type="match status" value="1"/>
</dbReference>
<reference evidence="1 2" key="1">
    <citation type="submission" date="2018-10" db="EMBL/GenBank/DDBJ databases">
        <title>Genome sequencing of Mucilaginibacter sp. HYN0043.</title>
        <authorList>
            <person name="Kim M."/>
            <person name="Yi H."/>
        </authorList>
    </citation>
    <scope>NUCLEOTIDE SEQUENCE [LARGE SCALE GENOMIC DNA]</scope>
    <source>
        <strain evidence="1 2">HYN0043</strain>
    </source>
</reference>
<dbReference type="CDD" id="cd05483">
    <property type="entry name" value="retropepsin_like_bacteria"/>
    <property type="match status" value="1"/>
</dbReference>
<dbReference type="InterPro" id="IPR034122">
    <property type="entry name" value="Retropepsin-like_bacterial"/>
</dbReference>
<dbReference type="Proteomes" id="UP000270046">
    <property type="component" value="Chromosome"/>
</dbReference>
<organism evidence="1 2">
    <name type="scientific">Mucilaginibacter celer</name>
    <dbReference type="NCBI Taxonomy" id="2305508"/>
    <lineage>
        <taxon>Bacteria</taxon>
        <taxon>Pseudomonadati</taxon>
        <taxon>Bacteroidota</taxon>
        <taxon>Sphingobacteriia</taxon>
        <taxon>Sphingobacteriales</taxon>
        <taxon>Sphingobacteriaceae</taxon>
        <taxon>Mucilaginibacter</taxon>
    </lineage>
</organism>
<name>A0A494VRH9_9SPHI</name>
<accession>A0A494VRH9</accession>
<dbReference type="RefSeq" id="WP_119411083.1">
    <property type="nucleotide sequence ID" value="NZ_CP032869.1"/>
</dbReference>
<dbReference type="KEGG" id="muh:HYN43_020390"/>
<dbReference type="EMBL" id="CP032869">
    <property type="protein sequence ID" value="AYL97514.1"/>
    <property type="molecule type" value="Genomic_DNA"/>
</dbReference>
<evidence type="ECO:0008006" key="3">
    <source>
        <dbReference type="Google" id="ProtNLM"/>
    </source>
</evidence>
<keyword evidence="2" id="KW-1185">Reference proteome</keyword>
<proteinExistence type="predicted"/>